<keyword evidence="1" id="KW-1133">Transmembrane helix</keyword>
<evidence type="ECO:0000313" key="2">
    <source>
        <dbReference type="EMBL" id="KRR03192.1"/>
    </source>
</evidence>
<protein>
    <submittedName>
        <fullName evidence="2">Uncharacterized protein</fullName>
    </submittedName>
</protein>
<evidence type="ECO:0000313" key="3">
    <source>
        <dbReference type="Proteomes" id="UP000051913"/>
    </source>
</evidence>
<proteinExistence type="predicted"/>
<keyword evidence="1" id="KW-0812">Transmembrane</keyword>
<dbReference type="AlphaFoldDB" id="A0A0R3L5L5"/>
<keyword evidence="3" id="KW-1185">Reference proteome</keyword>
<dbReference type="Proteomes" id="UP000051913">
    <property type="component" value="Unassembled WGS sequence"/>
</dbReference>
<accession>A0A0R3L5L5</accession>
<keyword evidence="1" id="KW-0472">Membrane</keyword>
<reference evidence="2 3" key="1">
    <citation type="submission" date="2014-03" db="EMBL/GenBank/DDBJ databases">
        <title>Bradyrhizobium valentinum sp. nov., isolated from effective nodules of Lupinus mariae-josephae, a lupine endemic of basic-lime soils in Eastern Spain.</title>
        <authorList>
            <person name="Duran D."/>
            <person name="Rey L."/>
            <person name="Navarro A."/>
            <person name="Busquets A."/>
            <person name="Imperial J."/>
            <person name="Ruiz-Argueso T."/>
        </authorList>
    </citation>
    <scope>NUCLEOTIDE SEQUENCE [LARGE SCALE GENOMIC DNA]</scope>
    <source>
        <strain evidence="2 3">LmjM3</strain>
    </source>
</reference>
<dbReference type="RefSeq" id="WP_057852963.1">
    <property type="nucleotide sequence ID" value="NZ_LLXX01000143.1"/>
</dbReference>
<evidence type="ECO:0000256" key="1">
    <source>
        <dbReference type="SAM" id="Phobius"/>
    </source>
</evidence>
<comment type="caution">
    <text evidence="2">The sequence shown here is derived from an EMBL/GenBank/DDBJ whole genome shotgun (WGS) entry which is preliminary data.</text>
</comment>
<feature type="transmembrane region" description="Helical" evidence="1">
    <location>
        <begin position="62"/>
        <end position="82"/>
    </location>
</feature>
<sequence>MKKPAAVSGAGIYDIGDDANVPLICPTRQVAKANQIQHSGIETKSSGRGRRNLRPNRAQGGYPMFFLAAVLTILSGLFYAASLMRSARWVSRCANMAARSLRQSAARAGSCSVGCVLGRIRQRALTRSLRSRRISVMMPSCR</sequence>
<gene>
    <name evidence="2" type="ORF">CP49_04455</name>
</gene>
<dbReference type="EMBL" id="LLXX01000143">
    <property type="protein sequence ID" value="KRR03192.1"/>
    <property type="molecule type" value="Genomic_DNA"/>
</dbReference>
<name>A0A0R3L5L5_9BRAD</name>
<organism evidence="2 3">
    <name type="scientific">Bradyrhizobium valentinum</name>
    <dbReference type="NCBI Taxonomy" id="1518501"/>
    <lineage>
        <taxon>Bacteria</taxon>
        <taxon>Pseudomonadati</taxon>
        <taxon>Pseudomonadota</taxon>
        <taxon>Alphaproteobacteria</taxon>
        <taxon>Hyphomicrobiales</taxon>
        <taxon>Nitrobacteraceae</taxon>
        <taxon>Bradyrhizobium</taxon>
    </lineage>
</organism>